<reference evidence="2 3" key="1">
    <citation type="journal article" date="2023" name="Mol. Biol. Evol.">
        <title>Genomics of Secondarily Temperate Adaptation in the Only Non-Antarctic Icefish.</title>
        <authorList>
            <person name="Rivera-Colon A.G."/>
            <person name="Rayamajhi N."/>
            <person name="Minhas B.F."/>
            <person name="Madrigal G."/>
            <person name="Bilyk K.T."/>
            <person name="Yoon V."/>
            <person name="Hune M."/>
            <person name="Gregory S."/>
            <person name="Cheng C.H.C."/>
            <person name="Catchen J.M."/>
        </authorList>
    </citation>
    <scope>NUCLEOTIDE SEQUENCE [LARGE SCALE GENOMIC DNA]</scope>
    <source>
        <strain evidence="2">JC2023a</strain>
    </source>
</reference>
<feature type="compositionally biased region" description="Polar residues" evidence="1">
    <location>
        <begin position="72"/>
        <end position="82"/>
    </location>
</feature>
<dbReference type="EMBL" id="JAULUE010002062">
    <property type="protein sequence ID" value="KAK5882851.1"/>
    <property type="molecule type" value="Genomic_DNA"/>
</dbReference>
<evidence type="ECO:0000256" key="1">
    <source>
        <dbReference type="SAM" id="MobiDB-lite"/>
    </source>
</evidence>
<dbReference type="Proteomes" id="UP001335648">
    <property type="component" value="Unassembled WGS sequence"/>
</dbReference>
<sequence>MDQVTRTRAYSQVFGDPKPNKRGGVGGQERITYATRAHPPTPRHLALQPSDSHTHKPHLTFRCPATARPPAQLTSSQHQAPSIGQRLRFAITSPESARFNQPDATETEKAN</sequence>
<keyword evidence="3" id="KW-1185">Reference proteome</keyword>
<protein>
    <submittedName>
        <fullName evidence="2">Uncharacterized protein</fullName>
    </submittedName>
</protein>
<evidence type="ECO:0000313" key="3">
    <source>
        <dbReference type="Proteomes" id="UP001335648"/>
    </source>
</evidence>
<feature type="compositionally biased region" description="Polar residues" evidence="1">
    <location>
        <begin position="1"/>
        <end position="10"/>
    </location>
</feature>
<evidence type="ECO:0000313" key="2">
    <source>
        <dbReference type="EMBL" id="KAK5882851.1"/>
    </source>
</evidence>
<feature type="compositionally biased region" description="Polar residues" evidence="1">
    <location>
        <begin position="93"/>
        <end position="104"/>
    </location>
</feature>
<dbReference type="AlphaFoldDB" id="A0AAN8BCV8"/>
<accession>A0AAN8BCV8</accession>
<organism evidence="2 3">
    <name type="scientific">Champsocephalus esox</name>
    <name type="common">pike icefish</name>
    <dbReference type="NCBI Taxonomy" id="159716"/>
    <lineage>
        <taxon>Eukaryota</taxon>
        <taxon>Metazoa</taxon>
        <taxon>Chordata</taxon>
        <taxon>Craniata</taxon>
        <taxon>Vertebrata</taxon>
        <taxon>Euteleostomi</taxon>
        <taxon>Actinopterygii</taxon>
        <taxon>Neopterygii</taxon>
        <taxon>Teleostei</taxon>
        <taxon>Neoteleostei</taxon>
        <taxon>Acanthomorphata</taxon>
        <taxon>Eupercaria</taxon>
        <taxon>Perciformes</taxon>
        <taxon>Notothenioidei</taxon>
        <taxon>Channichthyidae</taxon>
        <taxon>Champsocephalus</taxon>
    </lineage>
</organism>
<proteinExistence type="predicted"/>
<name>A0AAN8BCV8_9TELE</name>
<gene>
    <name evidence="2" type="ORF">CesoFtcFv8_021394</name>
</gene>
<feature type="region of interest" description="Disordered" evidence="1">
    <location>
        <begin position="1"/>
        <end position="111"/>
    </location>
</feature>
<comment type="caution">
    <text evidence="2">The sequence shown here is derived from an EMBL/GenBank/DDBJ whole genome shotgun (WGS) entry which is preliminary data.</text>
</comment>